<dbReference type="InterPro" id="IPR011050">
    <property type="entry name" value="Pectin_lyase_fold/virulence"/>
</dbReference>
<dbReference type="Gene3D" id="2.160.20.20">
    <property type="match status" value="3"/>
</dbReference>
<feature type="domain" description="Autotransporter" evidence="4">
    <location>
        <begin position="1272"/>
        <end position="1548"/>
    </location>
</feature>
<dbReference type="PROSITE" id="PS51208">
    <property type="entry name" value="AUTOTRANSPORTER"/>
    <property type="match status" value="1"/>
</dbReference>
<dbReference type="SUPFAM" id="SSF51126">
    <property type="entry name" value="Pectin lyase-like"/>
    <property type="match status" value="3"/>
</dbReference>
<sequence>MAAFFTLTDGYLTSAWAACGPAATAPCSAEGGAGVPNRTGNGGAGNGDGGGTSAFNPSTGNTDVISGNASTNGAGGNGAVGDVPGGQGGATGASFAFGASVVIGADLAGVNGTAAPDGFNFASGGGGGGAALFSGSDVFIVSGVTVSGGLGGRGGTASSGVGNGAGGGGGGAGIVSAFVGATVSNEGTIVGGNGGDGGSGGFGAGGGGGGDGLLVFGDATQVTNIGSITGGMGGSPGTASLGGTGSAGASGAGVNLGGFGSFLQNIGTITGGAGNGAAAGAGVISWGHTFITNGGTIAGGLNSDGVTRAAAIQFNGTGNVLQLLDGSNFIGNIVIAPGAGAVISPLRSGLILNNSIDLQDGMSTIGFDTSGADFVDASTISGAGSVIKSRNGRLTLTGLNTYLGGTTISGGTLSVSSDNNLGALSGALTFDMGTLQATSSFTTARDIVLDNNGTLQTDADLELSGVISGSGPLTKTGGGKLTLSGSSTYIGATTVADGMLSVEGSLANTAVTVASGATLGGSGSIAGSVTVADGGIIAPGSSPGTLTVGSLSFNGGSILNYQLGRPGVIGGGVNDLIEVTGNLTLDGTLNVIDVGGFSAGVYRLMNYGGGLTDNGLALGALPSGVSSSDLYVQTNIAGQINLISSVGATLGFWDGGDVARHDDGTITGGSGRWDASSRNWTDANGAINGIWRQDFAVFGGSAGTVTIDNSAGAVGFKGIQFMSDGYVIDGDTLTASDAATTIRTDPGVVATINAQISGSGGLVKTDAGTLILSGVNTYAGGTSILGGVVRVSSDANLGLTAGALTFDAGVLQTTAAFDTARNMTLNGGGGTLQTDSDLTASGVISGGGALVKTGSGTLTLTGANTYAGGTTIRDGTLLISSDSNLGTEAGGLTLDGGSLRNTSDIATLRTVSLDAGGGTLQTDADLRVDGVITGVGELVKAGAGTLTLRGTNSYAGNTIISDGTLKLGVGGASGSIVGDVVDNATLAFDRSDDLVFAGRISGGGNIRQLGSGSINLSADSSAFTGTTTISSGTLFVDGKLGGTLNIASGGKLGGTGTIGTTTIAQGGTISPGHSPGTLHVNGDITFDEGSTYAVDITPSLAGDLIGATGAATIHGGTVDVVKSAGTFTPGSRWVILSADDGVTGTFEQLTQNMPFVNLSLSYDPENVFVDVTRNAVRYCDVARTSNQCVAANGLESSGQGNLVNQALAAIPDASDAQRALDALSGEIHASLQGAILEDSRFIREAAIDRSRAAFLDIDSAGARPSGPDTAPVRGTAVTAWARGFGSWGRWDGNGNAESFDRSIGGFLLGADVSVNDDWRFGFVTGYDHASNDLASRASNAGVDTYHIGAYGGSEIGRLGLRFGTAYSWHNVDTTRSVAFPGFSETERGRYHAATAQIFGEAGYRLEGEALSLEPFAGLAHVNYNSNNFTEKGGDAALNGSRGGEDVTYSTLGLRGNTRFALGDAEATARAMVGWRHTFGDKVPTASLAFTGGNPYTVAGVPIAEDVAVIETGLDLNLTNGAMLGLSYSGSLARNAREHGLRADLKVRF</sequence>
<gene>
    <name evidence="5" type="ORF">RsS93_57730</name>
</gene>
<dbReference type="InterPro" id="IPR036709">
    <property type="entry name" value="Autotransporte_beta_dom_sf"/>
</dbReference>
<comment type="caution">
    <text evidence="5">The sequence shown here is derived from an EMBL/GenBank/DDBJ whole genome shotgun (WGS) entry which is preliminary data.</text>
</comment>
<dbReference type="SUPFAM" id="SSF103515">
    <property type="entry name" value="Autotransporter"/>
    <property type="match status" value="1"/>
</dbReference>
<dbReference type="InterPro" id="IPR013425">
    <property type="entry name" value="Autotrns_rpt"/>
</dbReference>
<organism evidence="5 6">
    <name type="scientific">Rhizobium dioscoreae</name>
    <dbReference type="NCBI Taxonomy" id="2653122"/>
    <lineage>
        <taxon>Bacteria</taxon>
        <taxon>Pseudomonadati</taxon>
        <taxon>Pseudomonadota</taxon>
        <taxon>Alphaproteobacteria</taxon>
        <taxon>Hyphomicrobiales</taxon>
        <taxon>Rhizobiaceae</taxon>
        <taxon>Rhizobium/Agrobacterium group</taxon>
        <taxon>Rhizobium</taxon>
    </lineage>
</organism>
<evidence type="ECO:0000313" key="6">
    <source>
        <dbReference type="Proteomes" id="UP000390335"/>
    </source>
</evidence>
<feature type="compositionally biased region" description="Polar residues" evidence="2">
    <location>
        <begin position="53"/>
        <end position="65"/>
    </location>
</feature>
<dbReference type="InterPro" id="IPR051551">
    <property type="entry name" value="Autotransporter_adhesion"/>
</dbReference>
<dbReference type="NCBIfam" id="TIGR02601">
    <property type="entry name" value="autotrns_rpt"/>
    <property type="match status" value="5"/>
</dbReference>
<keyword evidence="1 3" id="KW-0732">Signal</keyword>
<evidence type="ECO:0000313" key="5">
    <source>
        <dbReference type="EMBL" id="GES53159.1"/>
    </source>
</evidence>
<dbReference type="Pfam" id="PF03797">
    <property type="entry name" value="Autotransporter"/>
    <property type="match status" value="1"/>
</dbReference>
<dbReference type="NCBIfam" id="TIGR01414">
    <property type="entry name" value="autotrans_barl"/>
    <property type="match status" value="1"/>
</dbReference>
<dbReference type="InterPro" id="IPR005546">
    <property type="entry name" value="Autotransporte_beta"/>
</dbReference>
<feature type="region of interest" description="Disordered" evidence="2">
    <location>
        <begin position="38"/>
        <end position="70"/>
    </location>
</feature>
<dbReference type="PANTHER" id="PTHR35037:SF3">
    <property type="entry name" value="C-TERMINAL REGION OF AIDA-LIKE PROTEIN"/>
    <property type="match status" value="1"/>
</dbReference>
<reference evidence="5 6" key="1">
    <citation type="journal article" date="2020" name="Genome Biol. Evol.">
        <title>Rhizobium dioscoreae sp. nov., a plant growth-promoting bacterium isolated from yam (Dioscorea species).</title>
        <authorList>
            <person name="Ouyabe M."/>
            <person name="Tanaka N."/>
            <person name="Shiwa Y."/>
            <person name="Fujita N."/>
            <person name="Kikuno H."/>
            <person name="Babil P."/>
            <person name="Shiwachi H."/>
        </authorList>
    </citation>
    <scope>NUCLEOTIDE SEQUENCE [LARGE SCALE GENOMIC DNA]</scope>
    <source>
        <strain evidence="5 6">S-93</strain>
    </source>
</reference>
<dbReference type="EMBL" id="BLAJ01000014">
    <property type="protein sequence ID" value="GES53159.1"/>
    <property type="molecule type" value="Genomic_DNA"/>
</dbReference>
<evidence type="ECO:0000256" key="3">
    <source>
        <dbReference type="SAM" id="SignalP"/>
    </source>
</evidence>
<dbReference type="InterPro" id="IPR006315">
    <property type="entry name" value="OM_autotransptr_brl_dom"/>
</dbReference>
<dbReference type="Proteomes" id="UP000390335">
    <property type="component" value="Unassembled WGS sequence"/>
</dbReference>
<accession>A0ABQ0ZCJ1</accession>
<dbReference type="SMART" id="SM00869">
    <property type="entry name" value="Autotransporter"/>
    <property type="match status" value="1"/>
</dbReference>
<dbReference type="InterPro" id="IPR012332">
    <property type="entry name" value="Autotransporter_pectin_lyase_C"/>
</dbReference>
<evidence type="ECO:0000259" key="4">
    <source>
        <dbReference type="PROSITE" id="PS51208"/>
    </source>
</evidence>
<evidence type="ECO:0000256" key="2">
    <source>
        <dbReference type="SAM" id="MobiDB-lite"/>
    </source>
</evidence>
<name>A0ABQ0ZCJ1_9HYPH</name>
<feature type="compositionally biased region" description="Gly residues" evidence="2">
    <location>
        <begin position="40"/>
        <end position="52"/>
    </location>
</feature>
<feature type="signal peptide" evidence="3">
    <location>
        <begin position="1"/>
        <end position="17"/>
    </location>
</feature>
<dbReference type="Gene3D" id="2.40.128.130">
    <property type="entry name" value="Autotransporter beta-domain"/>
    <property type="match status" value="1"/>
</dbReference>
<feature type="chain" id="PRO_5046415656" description="Autotransporter domain-containing protein" evidence="3">
    <location>
        <begin position="18"/>
        <end position="1548"/>
    </location>
</feature>
<keyword evidence="6" id="KW-1185">Reference proteome</keyword>
<dbReference type="PANTHER" id="PTHR35037">
    <property type="entry name" value="C-TERMINAL REGION OF AIDA-LIKE PROTEIN"/>
    <property type="match status" value="1"/>
</dbReference>
<protein>
    <recommendedName>
        <fullName evidence="4">Autotransporter domain-containing protein</fullName>
    </recommendedName>
</protein>
<dbReference type="Pfam" id="PF12951">
    <property type="entry name" value="PATR"/>
    <property type="match status" value="6"/>
</dbReference>
<evidence type="ECO:0000256" key="1">
    <source>
        <dbReference type="ARBA" id="ARBA00022729"/>
    </source>
</evidence>
<proteinExistence type="predicted"/>